<dbReference type="FunFam" id="3.80.10.10:FF:000116">
    <property type="entry name" value="Leucine-rich repeat-containing protein 40"/>
    <property type="match status" value="1"/>
</dbReference>
<evidence type="ECO:0000259" key="5">
    <source>
        <dbReference type="Pfam" id="PF23598"/>
    </source>
</evidence>
<dbReference type="AlphaFoldDB" id="F0WT99"/>
<dbReference type="InterPro" id="IPR055414">
    <property type="entry name" value="LRR_R13L4/SHOC2-like"/>
</dbReference>
<keyword evidence="1" id="KW-0433">Leucine-rich repeat</keyword>
<evidence type="ECO:0000256" key="1">
    <source>
        <dbReference type="ARBA" id="ARBA00022614"/>
    </source>
</evidence>
<feature type="domain" description="Disease resistance R13L4/SHOC-2-like LRR" evidence="5">
    <location>
        <begin position="128"/>
        <end position="226"/>
    </location>
</feature>
<dbReference type="InterPro" id="IPR003591">
    <property type="entry name" value="Leu-rich_rpt_typical-subtyp"/>
</dbReference>
<dbReference type="InterPro" id="IPR032675">
    <property type="entry name" value="LRR_dom_sf"/>
</dbReference>
<reference evidence="6" key="2">
    <citation type="submission" date="2011-02" db="EMBL/GenBank/DDBJ databases">
        <authorList>
            <person name="MacLean D."/>
        </authorList>
    </citation>
    <scope>NUCLEOTIDE SEQUENCE</scope>
</reference>
<dbReference type="InterPro" id="IPR001611">
    <property type="entry name" value="Leu-rich_rpt"/>
</dbReference>
<protein>
    <submittedName>
        <fullName evidence="6">Uncharacterized protein AlNc14C247G9584</fullName>
    </submittedName>
</protein>
<dbReference type="PRINTS" id="PR00019">
    <property type="entry name" value="LEURICHRPT"/>
</dbReference>
<dbReference type="SMART" id="SM00369">
    <property type="entry name" value="LRR_TYP"/>
    <property type="match status" value="11"/>
</dbReference>
<sequence>MLSFLKSNNNLLARNISGMFRQDHVAVPAKDQLSRSLREARHSGFLRLPARQLESLPKQVYSLADFLEKDEKPWECIDLFKIDVSHNKITAIKDEIGNIITLSHFKMSQNALLGLPKGFFKLTQLVDLDLSHNQFSNCFPAEVGKLRNLRDLNLSHNNLTALPESIGNLSFLESLSIDNNRLSALPEAVGKCTRLHALSVQSNQLSCLPKSLRDLSALTSLHLCKNQLVSIERDAFLAFHRLIVLDLRQNRLVEMPYLPSTKNSNQVLDRVFLGYNRLTEIPESTFVTRDSITLLDLRDNQLEALPTAIATLYKLKSLDLSNNALTDLPHSLGYIKQLTRLHLDGNPMRAIRRAVIVAGCQTLKKHLRTREGPPPQVPEEYLECEEFDDNWHCVKDNKDSIGDTSTTELADETHYLYRESACTFKMDLRDKNLTRFPLEHEWSTFTTFCSTLQTLNLSNNQLTTLDSIFGELKALVTLIVEENVLQEIHPFVVSLPRLKNLLLRKNQLTSTALQKLLRNKENGSIVSPLEEIDVSNNMLDRFPYGFGAFGISLETLILSYNHLQTLADCPLEFSWAMLPRLGVLSLTDNKLNDLGKVFELPGLASFSFENNNVTHVPCELGLCPHLHALYLNGNPQKTIRSGIIAKGSHAVLEHLRNKLPQEPSRGKRSLATTQLAQAVINIGKTPNSGLALPQQADPADHERGSNQQSGATAEPSRKEITQGDNNAASECLQHIRAEINKLEEQLENHAISAPKQYALRKQLAMLRSKKLRKERSMKCI</sequence>
<dbReference type="SUPFAM" id="SSF52058">
    <property type="entry name" value="L domain-like"/>
    <property type="match status" value="2"/>
</dbReference>
<accession>F0WT99</accession>
<organism evidence="6">
    <name type="scientific">Albugo laibachii Nc14</name>
    <dbReference type="NCBI Taxonomy" id="890382"/>
    <lineage>
        <taxon>Eukaryota</taxon>
        <taxon>Sar</taxon>
        <taxon>Stramenopiles</taxon>
        <taxon>Oomycota</taxon>
        <taxon>Peronosporomycetes</taxon>
        <taxon>Albuginales</taxon>
        <taxon>Albuginaceae</taxon>
        <taxon>Albugo</taxon>
    </lineage>
</organism>
<dbReference type="Gene3D" id="3.80.10.10">
    <property type="entry name" value="Ribonuclease Inhibitor"/>
    <property type="match status" value="3"/>
</dbReference>
<evidence type="ECO:0000256" key="3">
    <source>
        <dbReference type="SAM" id="Coils"/>
    </source>
</evidence>
<dbReference type="EMBL" id="FR824292">
    <property type="protein sequence ID" value="CCA24588.1"/>
    <property type="molecule type" value="Genomic_DNA"/>
</dbReference>
<dbReference type="PANTHER" id="PTHR48051">
    <property type="match status" value="1"/>
</dbReference>
<dbReference type="HOGENOM" id="CLU_000288_18_23_1"/>
<evidence type="ECO:0000313" key="6">
    <source>
        <dbReference type="EMBL" id="CCA24588.1"/>
    </source>
</evidence>
<feature type="coiled-coil region" evidence="3">
    <location>
        <begin position="725"/>
        <end position="752"/>
    </location>
</feature>
<dbReference type="SMART" id="SM00364">
    <property type="entry name" value="LRR_BAC"/>
    <property type="match status" value="10"/>
</dbReference>
<keyword evidence="2" id="KW-0677">Repeat</keyword>
<dbReference type="Pfam" id="PF23598">
    <property type="entry name" value="LRR_14"/>
    <property type="match status" value="1"/>
</dbReference>
<keyword evidence="3" id="KW-0175">Coiled coil</keyword>
<dbReference type="PANTHER" id="PTHR48051:SF1">
    <property type="entry name" value="RAS SUPPRESSOR PROTEIN 1"/>
    <property type="match status" value="1"/>
</dbReference>
<evidence type="ECO:0000256" key="2">
    <source>
        <dbReference type="ARBA" id="ARBA00022737"/>
    </source>
</evidence>
<feature type="region of interest" description="Disordered" evidence="4">
    <location>
        <begin position="686"/>
        <end position="725"/>
    </location>
</feature>
<name>F0WT99_9STRA</name>
<evidence type="ECO:0000256" key="4">
    <source>
        <dbReference type="SAM" id="MobiDB-lite"/>
    </source>
</evidence>
<dbReference type="GO" id="GO:0005737">
    <property type="term" value="C:cytoplasm"/>
    <property type="evidence" value="ECO:0007669"/>
    <property type="project" value="TreeGrafter"/>
</dbReference>
<reference evidence="6" key="1">
    <citation type="journal article" date="2011" name="PLoS Biol.">
        <title>Gene gain and loss during evolution of obligate parasitism in the white rust pathogen of Arabidopsis thaliana.</title>
        <authorList>
            <person name="Kemen E."/>
            <person name="Gardiner A."/>
            <person name="Schultz-Larsen T."/>
            <person name="Kemen A.C."/>
            <person name="Balmuth A.L."/>
            <person name="Robert-Seilaniantz A."/>
            <person name="Bailey K."/>
            <person name="Holub E."/>
            <person name="Studholme D.J."/>
            <person name="Maclean D."/>
            <person name="Jones J.D."/>
        </authorList>
    </citation>
    <scope>NUCLEOTIDE SEQUENCE</scope>
</reference>
<gene>
    <name evidence="6" type="primary">AlNc14C247G9584</name>
    <name evidence="6" type="ORF">ALNC14_107320</name>
</gene>
<dbReference type="PROSITE" id="PS51450">
    <property type="entry name" value="LRR"/>
    <property type="match status" value="3"/>
</dbReference>
<dbReference type="Pfam" id="PF00560">
    <property type="entry name" value="LRR_1"/>
    <property type="match status" value="1"/>
</dbReference>
<dbReference type="InterPro" id="IPR050216">
    <property type="entry name" value="LRR_domain-containing"/>
</dbReference>
<dbReference type="Pfam" id="PF13855">
    <property type="entry name" value="LRR_8"/>
    <property type="match status" value="1"/>
</dbReference>
<proteinExistence type="predicted"/>